<dbReference type="GO" id="GO:0072344">
    <property type="term" value="P:rescue of stalled ribosome"/>
    <property type="evidence" value="ECO:0007669"/>
    <property type="project" value="TreeGrafter"/>
</dbReference>
<feature type="region of interest" description="Disordered" evidence="2">
    <location>
        <begin position="89"/>
        <end position="131"/>
    </location>
</feature>
<dbReference type="InterPro" id="IPR000352">
    <property type="entry name" value="Pep_chain_release_fac_I"/>
</dbReference>
<dbReference type="Proteomes" id="UP000307000">
    <property type="component" value="Chromosome"/>
</dbReference>
<dbReference type="GO" id="GO:0043022">
    <property type="term" value="F:ribosome binding"/>
    <property type="evidence" value="ECO:0007669"/>
    <property type="project" value="TreeGrafter"/>
</dbReference>
<gene>
    <name evidence="4" type="ORF">GcLGCM259_2433</name>
</gene>
<dbReference type="PANTHER" id="PTHR47814:SF1">
    <property type="entry name" value="PEPTIDYL-TRNA HYDROLASE ARFB"/>
    <property type="match status" value="1"/>
</dbReference>
<dbReference type="GO" id="GO:0003747">
    <property type="term" value="F:translation release factor activity"/>
    <property type="evidence" value="ECO:0007669"/>
    <property type="project" value="InterPro"/>
</dbReference>
<dbReference type="NCBIfam" id="NF006718">
    <property type="entry name" value="PRK09256.1"/>
    <property type="match status" value="1"/>
</dbReference>
<evidence type="ECO:0000256" key="2">
    <source>
        <dbReference type="SAM" id="MobiDB-lite"/>
    </source>
</evidence>
<keyword evidence="5" id="KW-1185">Reference proteome</keyword>
<sequence length="131" mass="14515">MSIPAVELEWRFSRASGPGGQHVNTSSTRVELSWNIAASHALSPGQRERLLERLSSRLTDGSITVSAAEQRSQLLNRRSAQEKLGQIIAAALAPDPPKRRATKPTKGSQRRRLEAKAQRSQTKAQRRRPTL</sequence>
<organism evidence="4 5">
    <name type="scientific">Glutamicibacter creatinolyticus</name>
    <dbReference type="NCBI Taxonomy" id="162496"/>
    <lineage>
        <taxon>Bacteria</taxon>
        <taxon>Bacillati</taxon>
        <taxon>Actinomycetota</taxon>
        <taxon>Actinomycetes</taxon>
        <taxon>Micrococcales</taxon>
        <taxon>Micrococcaceae</taxon>
        <taxon>Glutamicibacter</taxon>
    </lineage>
</organism>
<evidence type="ECO:0000313" key="5">
    <source>
        <dbReference type="Proteomes" id="UP000307000"/>
    </source>
</evidence>
<name>A0A5B7WXX1_9MICC</name>
<evidence type="ECO:0000259" key="3">
    <source>
        <dbReference type="Pfam" id="PF00472"/>
    </source>
</evidence>
<comment type="similarity">
    <text evidence="1">Belongs to the prokaryotic/mitochondrial release factor family.</text>
</comment>
<dbReference type="EMBL" id="CP034412">
    <property type="protein sequence ID" value="QCY48140.1"/>
    <property type="molecule type" value="Genomic_DNA"/>
</dbReference>
<dbReference type="KEGG" id="gcr:GcLGCM259_2433"/>
<dbReference type="Gene3D" id="3.30.160.20">
    <property type="match status" value="1"/>
</dbReference>
<dbReference type="PANTHER" id="PTHR47814">
    <property type="entry name" value="PEPTIDYL-TRNA HYDROLASE ARFB"/>
    <property type="match status" value="1"/>
</dbReference>
<dbReference type="SUPFAM" id="SSF75620">
    <property type="entry name" value="Release factor"/>
    <property type="match status" value="1"/>
</dbReference>
<feature type="domain" description="Prokaryotic-type class I peptide chain release factors" evidence="3">
    <location>
        <begin position="2"/>
        <end position="126"/>
    </location>
</feature>
<keyword evidence="4" id="KW-0378">Hydrolase</keyword>
<proteinExistence type="inferred from homology"/>
<evidence type="ECO:0000313" key="4">
    <source>
        <dbReference type="EMBL" id="QCY48140.1"/>
    </source>
</evidence>
<protein>
    <submittedName>
        <fullName evidence="4">Aminoacyl-tRNA hydrolase</fullName>
    </submittedName>
</protein>
<dbReference type="Pfam" id="PF00472">
    <property type="entry name" value="RF-1"/>
    <property type="match status" value="1"/>
</dbReference>
<dbReference type="InterPro" id="IPR045853">
    <property type="entry name" value="Pep_chain_release_fac_I_sf"/>
</dbReference>
<reference evidence="4 5" key="1">
    <citation type="submission" date="2018-12" db="EMBL/GenBank/DDBJ databases">
        <title>Complete Genome Sequence of Glutamicibacter creatinolyticus strain LGCM259,isolated from an abscess of a 12-year-old mare in Italy.</title>
        <authorList>
            <person name="Santos R.G."/>
            <person name="Silva A.L."/>
            <person name="Seyffert N."/>
            <person name="Castro T.L.P."/>
            <person name="Attili A.R."/>
            <person name="Rifici C."/>
            <person name="Mazzullo G."/>
            <person name="Brenig B."/>
            <person name="Venanzi F."/>
            <person name="Azevedo V."/>
        </authorList>
    </citation>
    <scope>NUCLEOTIDE SEQUENCE [LARGE SCALE GENOMIC DNA]</scope>
    <source>
        <strain evidence="4 5">LGCM 259</strain>
    </source>
</reference>
<accession>A0A5B7WXX1</accession>
<evidence type="ECO:0000256" key="1">
    <source>
        <dbReference type="ARBA" id="ARBA00010835"/>
    </source>
</evidence>
<dbReference type="GO" id="GO:0004045">
    <property type="term" value="F:peptidyl-tRNA hydrolase activity"/>
    <property type="evidence" value="ECO:0007669"/>
    <property type="project" value="TreeGrafter"/>
</dbReference>
<dbReference type="AlphaFoldDB" id="A0A5B7WXX1"/>